<name>A0A935K761_9RHOO</name>
<evidence type="ECO:0000256" key="5">
    <source>
        <dbReference type="ARBA" id="ARBA00022989"/>
    </source>
</evidence>
<evidence type="ECO:0000313" key="8">
    <source>
        <dbReference type="EMBL" id="MBK7416802.1"/>
    </source>
</evidence>
<accession>A0A935K761</accession>
<evidence type="ECO:0000256" key="6">
    <source>
        <dbReference type="ARBA" id="ARBA00023136"/>
    </source>
</evidence>
<keyword evidence="4 7" id="KW-0812">Transmembrane</keyword>
<keyword evidence="3" id="KW-1003">Cell membrane</keyword>
<dbReference type="Pfam" id="PF04226">
    <property type="entry name" value="Transgly_assoc"/>
    <property type="match status" value="1"/>
</dbReference>
<dbReference type="GO" id="GO:0005886">
    <property type="term" value="C:plasma membrane"/>
    <property type="evidence" value="ECO:0007669"/>
    <property type="project" value="UniProtKB-SubCell"/>
</dbReference>
<reference evidence="8 9" key="1">
    <citation type="submission" date="2020-10" db="EMBL/GenBank/DDBJ databases">
        <title>Connecting structure to function with the recovery of over 1000 high-quality activated sludge metagenome-assembled genomes encoding full-length rRNA genes using long-read sequencing.</title>
        <authorList>
            <person name="Singleton C.M."/>
            <person name="Petriglieri F."/>
            <person name="Kristensen J.M."/>
            <person name="Kirkegaard R.H."/>
            <person name="Michaelsen T.Y."/>
            <person name="Andersen M.H."/>
            <person name="Karst S.M."/>
            <person name="Dueholm M.S."/>
            <person name="Nielsen P.H."/>
            <person name="Albertsen M."/>
        </authorList>
    </citation>
    <scope>NUCLEOTIDE SEQUENCE [LARGE SCALE GENOMIC DNA]</scope>
    <source>
        <strain evidence="8">EsbW_18-Q3-R4-48_BATAC.463</strain>
    </source>
</reference>
<protein>
    <submittedName>
        <fullName evidence="8">GlsB/YeaQ/YmgE family stress response membrane protein</fullName>
    </submittedName>
</protein>
<organism evidence="8 9">
    <name type="scientific">Candidatus Dechloromonas phosphorivorans</name>
    <dbReference type="NCBI Taxonomy" id="2899244"/>
    <lineage>
        <taxon>Bacteria</taxon>
        <taxon>Pseudomonadati</taxon>
        <taxon>Pseudomonadota</taxon>
        <taxon>Betaproteobacteria</taxon>
        <taxon>Rhodocyclales</taxon>
        <taxon>Azonexaceae</taxon>
        <taxon>Dechloromonas</taxon>
    </lineage>
</organism>
<dbReference type="AlphaFoldDB" id="A0A935K761"/>
<feature type="transmembrane region" description="Helical" evidence="7">
    <location>
        <begin position="58"/>
        <end position="78"/>
    </location>
</feature>
<evidence type="ECO:0000256" key="3">
    <source>
        <dbReference type="ARBA" id="ARBA00022475"/>
    </source>
</evidence>
<evidence type="ECO:0000256" key="4">
    <source>
        <dbReference type="ARBA" id="ARBA00022692"/>
    </source>
</evidence>
<feature type="transmembrane region" description="Helical" evidence="7">
    <location>
        <begin position="27"/>
        <end position="46"/>
    </location>
</feature>
<gene>
    <name evidence="8" type="ORF">IPJ38_18545</name>
</gene>
<keyword evidence="5 7" id="KW-1133">Transmembrane helix</keyword>
<dbReference type="PANTHER" id="PTHR33884:SF7">
    <property type="entry name" value="BSL8023 PROTEIN"/>
    <property type="match status" value="1"/>
</dbReference>
<evidence type="ECO:0000256" key="7">
    <source>
        <dbReference type="SAM" id="Phobius"/>
    </source>
</evidence>
<keyword evidence="6 7" id="KW-0472">Membrane</keyword>
<dbReference type="EMBL" id="JADJMS010000046">
    <property type="protein sequence ID" value="MBK7416802.1"/>
    <property type="molecule type" value="Genomic_DNA"/>
</dbReference>
<dbReference type="InterPro" id="IPR007341">
    <property type="entry name" value="Transgly_assoc"/>
</dbReference>
<dbReference type="Proteomes" id="UP000739411">
    <property type="component" value="Unassembled WGS sequence"/>
</dbReference>
<evidence type="ECO:0000256" key="2">
    <source>
        <dbReference type="ARBA" id="ARBA00011006"/>
    </source>
</evidence>
<comment type="similarity">
    <text evidence="2">Belongs to the UPF0410 family.</text>
</comment>
<proteinExistence type="inferred from homology"/>
<dbReference type="PANTHER" id="PTHR33884">
    <property type="entry name" value="UPF0410 PROTEIN YMGE"/>
    <property type="match status" value="1"/>
</dbReference>
<comment type="subcellular location">
    <subcellularLocation>
        <location evidence="1">Cell membrane</location>
        <topology evidence="1">Multi-pass membrane protein</topology>
    </subcellularLocation>
</comment>
<evidence type="ECO:0000256" key="1">
    <source>
        <dbReference type="ARBA" id="ARBA00004651"/>
    </source>
</evidence>
<evidence type="ECO:0000313" key="9">
    <source>
        <dbReference type="Proteomes" id="UP000739411"/>
    </source>
</evidence>
<comment type="caution">
    <text evidence="8">The sequence shown here is derived from an EMBL/GenBank/DDBJ whole genome shotgun (WGS) entry which is preliminary data.</text>
</comment>
<sequence length="86" mass="8971">MGILWTIILGFVIGVMAKLLHPGKDNMGFIATVLLGIGGSFLAGAVGQYMGWYQAGEGAGFIVSVIVSILLLVIFGKIRNSQSGKS</sequence>